<gene>
    <name evidence="2" type="ORF">BRAD3257_6324</name>
    <name evidence="1" type="ORF">JWS04_30380</name>
</gene>
<organism evidence="2 3">
    <name type="scientific">Bradyrhizobium vignae</name>
    <dbReference type="NCBI Taxonomy" id="1549949"/>
    <lineage>
        <taxon>Bacteria</taxon>
        <taxon>Pseudomonadati</taxon>
        <taxon>Pseudomonadota</taxon>
        <taxon>Alphaproteobacteria</taxon>
        <taxon>Hyphomicrobiales</taxon>
        <taxon>Nitrobacteraceae</taxon>
        <taxon>Bradyrhizobium</taxon>
    </lineage>
</organism>
<proteinExistence type="predicted"/>
<sequence>MLGSKVFSPEDLSLLGAIYDLVVDSLPIPMRTHRNRLQVARNLFYLKLRGERDPLNLELGAAAGLIC</sequence>
<dbReference type="EMBL" id="LS398110">
    <property type="protein sequence ID" value="SPP97221.1"/>
    <property type="molecule type" value="Genomic_DNA"/>
</dbReference>
<keyword evidence="4" id="KW-1185">Reference proteome</keyword>
<evidence type="ECO:0000313" key="2">
    <source>
        <dbReference type="EMBL" id="SPP97221.1"/>
    </source>
</evidence>
<evidence type="ECO:0000313" key="4">
    <source>
        <dbReference type="Proteomes" id="UP000669317"/>
    </source>
</evidence>
<accession>A0A2U3Q719</accession>
<name>A0A2U3Q719_9BRAD</name>
<evidence type="ECO:0000313" key="1">
    <source>
        <dbReference type="EMBL" id="MBP0115299.1"/>
    </source>
</evidence>
<evidence type="ECO:0000313" key="3">
    <source>
        <dbReference type="Proteomes" id="UP000246085"/>
    </source>
</evidence>
<dbReference type="RefSeq" id="WP_145987039.1">
    <property type="nucleotide sequence ID" value="NZ_JAGIKT010000080.1"/>
</dbReference>
<dbReference type="Proteomes" id="UP000246085">
    <property type="component" value="Chromosome BRAD3257"/>
</dbReference>
<reference evidence="1 4" key="2">
    <citation type="submission" date="2021-03" db="EMBL/GenBank/DDBJ databases">
        <title>Genome Sequence of Bradyrhizobium vignae strain ISRA400.</title>
        <authorList>
            <person name="Tisa L.S."/>
            <person name="Svistoonoff S."/>
            <person name="Hocher V."/>
            <person name="Fall S."/>
            <person name="Zaiya A."/>
            <person name="Naing D."/>
            <person name="Niang N."/>
            <person name="Diouf A."/>
            <person name="Dasylva M.C."/>
            <person name="Toure O."/>
            <person name="Gueye M."/>
            <person name="Gully D."/>
            <person name="Tisseyre P."/>
            <person name="Simpson S."/>
            <person name="Morris K."/>
            <person name="Thomas W.K."/>
        </authorList>
    </citation>
    <scope>NUCLEOTIDE SEQUENCE [LARGE SCALE GENOMIC DNA]</scope>
    <source>
        <strain evidence="1 4">ISRA400</strain>
    </source>
</reference>
<dbReference type="KEGG" id="bvz:BRAD3257_6324"/>
<reference evidence="2 3" key="1">
    <citation type="submission" date="2018-03" db="EMBL/GenBank/DDBJ databases">
        <authorList>
            <person name="Gully D."/>
        </authorList>
    </citation>
    <scope>NUCLEOTIDE SEQUENCE [LARGE SCALE GENOMIC DNA]</scope>
    <source>
        <strain evidence="2">ORS3257</strain>
    </source>
</reference>
<protein>
    <submittedName>
        <fullName evidence="2">Uncharacterized protein</fullName>
    </submittedName>
</protein>
<dbReference type="AlphaFoldDB" id="A0A2U3Q719"/>
<dbReference type="Proteomes" id="UP000669317">
    <property type="component" value="Unassembled WGS sequence"/>
</dbReference>
<dbReference type="EMBL" id="JAGIKT010000080">
    <property type="protein sequence ID" value="MBP0115299.1"/>
    <property type="molecule type" value="Genomic_DNA"/>
</dbReference>